<dbReference type="Proteomes" id="UP000325797">
    <property type="component" value="Chromosome"/>
</dbReference>
<dbReference type="AlphaFoldDB" id="A0A5J6MZV2"/>
<name>A0A5J6MZV2_9PROT</name>
<dbReference type="KEGG" id="hadh:FRZ61_26290"/>
<keyword evidence="1" id="KW-1133">Transmembrane helix</keyword>
<sequence>MGAGRDRLATGASGAEPQGVAASAPLSGIDGLAPPVPVTVLMWLLPEFTKLEPVPPVLTPTPPVVVPTPVFVPVLVPVALGDVVPVLVEPTVPVLVLVPVSGLTPVLVFRLVFVLVAGLFVVGLAALSGTLLPSGPPPVVSLIGAPVPVPVPRVEPVLLEPPDELL</sequence>
<proteinExistence type="predicted"/>
<reference evidence="2 3" key="1">
    <citation type="submission" date="2019-08" db="EMBL/GenBank/DDBJ databases">
        <title>Hyperibacter terrae gen. nov., sp. nov. and Hyperibacter viscosus sp. nov., two new members in the family Rhodospirillaceae isolated from the rhizosphere of Hypericum perforatum.</title>
        <authorList>
            <person name="Noviana Z."/>
        </authorList>
    </citation>
    <scope>NUCLEOTIDE SEQUENCE [LARGE SCALE GENOMIC DNA]</scope>
    <source>
        <strain evidence="2 3">R5959</strain>
    </source>
</reference>
<dbReference type="EMBL" id="CP042582">
    <property type="protein sequence ID" value="QEX22697.1"/>
    <property type="molecule type" value="Genomic_DNA"/>
</dbReference>
<accession>A0A5J6MZV2</accession>
<feature type="transmembrane region" description="Helical" evidence="1">
    <location>
        <begin position="107"/>
        <end position="132"/>
    </location>
</feature>
<gene>
    <name evidence="2" type="ORF">FRZ61_26290</name>
</gene>
<organism evidence="2 3">
    <name type="scientific">Hypericibacter adhaerens</name>
    <dbReference type="NCBI Taxonomy" id="2602016"/>
    <lineage>
        <taxon>Bacteria</taxon>
        <taxon>Pseudomonadati</taxon>
        <taxon>Pseudomonadota</taxon>
        <taxon>Alphaproteobacteria</taxon>
        <taxon>Rhodospirillales</taxon>
        <taxon>Dongiaceae</taxon>
        <taxon>Hypericibacter</taxon>
    </lineage>
</organism>
<evidence type="ECO:0000313" key="3">
    <source>
        <dbReference type="Proteomes" id="UP000325797"/>
    </source>
</evidence>
<keyword evidence="1" id="KW-0472">Membrane</keyword>
<evidence type="ECO:0000313" key="2">
    <source>
        <dbReference type="EMBL" id="QEX22697.1"/>
    </source>
</evidence>
<protein>
    <submittedName>
        <fullName evidence="2">Uncharacterized protein</fullName>
    </submittedName>
</protein>
<keyword evidence="1" id="KW-0812">Transmembrane</keyword>
<evidence type="ECO:0000256" key="1">
    <source>
        <dbReference type="SAM" id="Phobius"/>
    </source>
</evidence>
<keyword evidence="3" id="KW-1185">Reference proteome</keyword>